<evidence type="ECO:0000313" key="2">
    <source>
        <dbReference type="Proteomes" id="UP000001310"/>
    </source>
</evidence>
<evidence type="ECO:0008006" key="3">
    <source>
        <dbReference type="Google" id="ProtNLM"/>
    </source>
</evidence>
<sequence length="210" mass="23993">MANWTPATLVKLLDIAKKIPVEKRYNTYYIRGFALVQCNPVSVNITVKGDHLHVYYDPILNTYHAYTMPVFQTLTNAFLLYTEAKRLCEELEKLVSGPPSLPTNTQNADLDTILTRLNLATGKVQSRGEMYYRAKDYVHSHYPECFRVIRYFHFNKPALELLYSLYAKKWDTAESALNALAMGCSSPECVATIGDFFNLCREIISKEGKT</sequence>
<organism evidence="1 2">
    <name type="scientific">Betalipothrixvirus acidiani</name>
    <dbReference type="NCBI Taxonomy" id="346881"/>
    <lineage>
        <taxon>Viruses</taxon>
        <taxon>Adnaviria</taxon>
        <taxon>Zilligvirae</taxon>
        <taxon>Taleaviricota</taxon>
        <taxon>Tokiviricetes</taxon>
        <taxon>Ligamenvirales</taxon>
        <taxon>Lipothrixviridae</taxon>
        <taxon>Betalipothrixvirus</taxon>
    </lineage>
</organism>
<dbReference type="GeneID" id="5797776"/>
<keyword evidence="2" id="KW-1185">Reference proteome</keyword>
<dbReference type="KEGG" id="vg:5797776"/>
<dbReference type="EMBL" id="AM087120">
    <property type="protein sequence ID" value="CAJ31529.1"/>
    <property type="molecule type" value="Genomic_DNA"/>
</dbReference>
<proteinExistence type="predicted"/>
<name>A7WKC8_9VIRU</name>
<dbReference type="RefSeq" id="YP_001604381.1">
    <property type="nucleotide sequence ID" value="NC_010155.1"/>
</dbReference>
<reference evidence="2" key="1">
    <citation type="journal article" date="2008" name="J. Virol.">
        <title>Structure of the acidianus filamentous virus 3 and comparative genomics of related archaeal lipothrixviruses.</title>
        <authorList>
            <person name="Vestergaard G."/>
            <person name="Aramayo R."/>
            <person name="Basta T."/>
            <person name="Haring M."/>
            <person name="Peng X."/>
            <person name="Brugger K."/>
            <person name="Chen L."/>
            <person name="Rachel R."/>
            <person name="Boisset N."/>
            <person name="Garrett R.A."/>
            <person name="Prangishvili D."/>
        </authorList>
    </citation>
    <scope>NUCLEOTIDE SEQUENCE [LARGE SCALE GENOMIC DNA]</scope>
</reference>
<dbReference type="Proteomes" id="UP000001310">
    <property type="component" value="Segment"/>
</dbReference>
<protein>
    <recommendedName>
        <fullName evidence="3">Viral structural protein</fullName>
    </recommendedName>
</protein>
<accession>A7WKC8</accession>
<evidence type="ECO:0000313" key="1">
    <source>
        <dbReference type="EMBL" id="CAJ31529.1"/>
    </source>
</evidence>
<dbReference type="OrthoDB" id="7877at10239"/>